<evidence type="ECO:0000256" key="5">
    <source>
        <dbReference type="ARBA" id="ARBA00022989"/>
    </source>
</evidence>
<evidence type="ECO:0000256" key="1">
    <source>
        <dbReference type="ARBA" id="ARBA00004651"/>
    </source>
</evidence>
<dbReference type="PANTHER" id="PTHR30106">
    <property type="entry name" value="INNER MEMBRANE PROTEIN YEIH-RELATED"/>
    <property type="match status" value="1"/>
</dbReference>
<feature type="transmembrane region" description="Helical" evidence="7">
    <location>
        <begin position="35"/>
        <end position="57"/>
    </location>
</feature>
<evidence type="ECO:0000256" key="7">
    <source>
        <dbReference type="SAM" id="Phobius"/>
    </source>
</evidence>
<keyword evidence="9" id="KW-1185">Reference proteome</keyword>
<dbReference type="EMBL" id="JAUCDY010000021">
    <property type="protein sequence ID" value="MDM7858947.1"/>
    <property type="molecule type" value="Genomic_DNA"/>
</dbReference>
<accession>A0ABT7STS2</accession>
<evidence type="ECO:0000313" key="9">
    <source>
        <dbReference type="Proteomes" id="UP001241056"/>
    </source>
</evidence>
<evidence type="ECO:0000313" key="8">
    <source>
        <dbReference type="EMBL" id="MDM7858947.1"/>
    </source>
</evidence>
<evidence type="ECO:0000256" key="4">
    <source>
        <dbReference type="ARBA" id="ARBA00022692"/>
    </source>
</evidence>
<evidence type="ECO:0000256" key="3">
    <source>
        <dbReference type="ARBA" id="ARBA00022475"/>
    </source>
</evidence>
<protein>
    <submittedName>
        <fullName evidence="8">Sulfate exporter family transporter</fullName>
    </submittedName>
</protein>
<evidence type="ECO:0000256" key="6">
    <source>
        <dbReference type="ARBA" id="ARBA00023136"/>
    </source>
</evidence>
<dbReference type="RefSeq" id="WP_289411798.1">
    <property type="nucleotide sequence ID" value="NZ_JAUCDY010000021.1"/>
</dbReference>
<comment type="caution">
    <text evidence="8">The sequence shown here is derived from an EMBL/GenBank/DDBJ whole genome shotgun (WGS) entry which is preliminary data.</text>
</comment>
<evidence type="ECO:0000256" key="2">
    <source>
        <dbReference type="ARBA" id="ARBA00007977"/>
    </source>
</evidence>
<proteinExistence type="inferred from homology"/>
<sequence>MSTNPLRTHFPGLLYVALLSLLGFWLSQTQLVRQWGLGALTVAILLGMLLANLLPLFNHPRLQLGILFSKTTLLRWA</sequence>
<gene>
    <name evidence="8" type="ORF">QEZ41_11805</name>
</gene>
<name>A0ABT7STS2_9GAMM</name>
<reference evidence="8 9" key="1">
    <citation type="submission" date="2023-06" db="EMBL/GenBank/DDBJ databases">
        <title>Thiopseudomonas sp. CY1220 draft genome sequence.</title>
        <authorList>
            <person name="Zhao G."/>
            <person name="An M."/>
        </authorList>
    </citation>
    <scope>NUCLEOTIDE SEQUENCE [LARGE SCALE GENOMIC DNA]</scope>
    <source>
        <strain evidence="8 9">CY1220</strain>
    </source>
</reference>
<keyword evidence="5 7" id="KW-1133">Transmembrane helix</keyword>
<dbReference type="InterPro" id="IPR018383">
    <property type="entry name" value="UPF0324_pro"/>
</dbReference>
<keyword evidence="6 7" id="KW-0472">Membrane</keyword>
<feature type="transmembrane region" description="Helical" evidence="7">
    <location>
        <begin position="12"/>
        <end position="29"/>
    </location>
</feature>
<comment type="subcellular location">
    <subcellularLocation>
        <location evidence="1">Cell membrane</location>
        <topology evidence="1">Multi-pass membrane protein</topology>
    </subcellularLocation>
</comment>
<organism evidence="8 9">
    <name type="scientific">Thiopseudomonas acetoxidans</name>
    <dbReference type="NCBI Taxonomy" id="3041622"/>
    <lineage>
        <taxon>Bacteria</taxon>
        <taxon>Pseudomonadati</taxon>
        <taxon>Pseudomonadota</taxon>
        <taxon>Gammaproteobacteria</taxon>
        <taxon>Pseudomonadales</taxon>
        <taxon>Pseudomonadaceae</taxon>
        <taxon>Thiopseudomonas</taxon>
    </lineage>
</organism>
<dbReference type="PANTHER" id="PTHR30106:SF2">
    <property type="entry name" value="UPF0324 INNER MEMBRANE PROTEIN YEIH"/>
    <property type="match status" value="1"/>
</dbReference>
<dbReference type="Pfam" id="PF03601">
    <property type="entry name" value="Cons_hypoth698"/>
    <property type="match status" value="1"/>
</dbReference>
<keyword evidence="3" id="KW-1003">Cell membrane</keyword>
<dbReference type="Proteomes" id="UP001241056">
    <property type="component" value="Unassembled WGS sequence"/>
</dbReference>
<comment type="similarity">
    <text evidence="2">Belongs to the UPF0324 family.</text>
</comment>
<keyword evidence="4 7" id="KW-0812">Transmembrane</keyword>